<accession>A0A9X7UWI2</accession>
<protein>
    <recommendedName>
        <fullName evidence="4">2-amino-4-hydroxy-6-hydroxymethyldihydropteridine pyrophosphokinase</fullName>
        <ecNumber evidence="3">2.7.6.3</ecNumber>
    </recommendedName>
    <alternativeName>
        <fullName evidence="11">6-hydroxymethyl-7,8-dihydropterin pyrophosphokinase</fullName>
    </alternativeName>
    <alternativeName>
        <fullName evidence="12">7,8-dihydro-6-hydroxymethylpterin-pyrophosphokinase</fullName>
    </alternativeName>
</protein>
<dbReference type="EMBL" id="CP046056">
    <property type="protein sequence ID" value="QQD24932.1"/>
    <property type="molecule type" value="Genomic_DNA"/>
</dbReference>
<evidence type="ECO:0000313" key="15">
    <source>
        <dbReference type="Proteomes" id="UP000596074"/>
    </source>
</evidence>
<evidence type="ECO:0000313" key="14">
    <source>
        <dbReference type="EMBL" id="QQD24932.1"/>
    </source>
</evidence>
<dbReference type="Pfam" id="PF01288">
    <property type="entry name" value="HPPK"/>
    <property type="match status" value="1"/>
</dbReference>
<evidence type="ECO:0000256" key="10">
    <source>
        <dbReference type="ARBA" id="ARBA00029409"/>
    </source>
</evidence>
<dbReference type="KEGG" id="vcw:GJQ55_10815"/>
<dbReference type="SUPFAM" id="SSF55083">
    <property type="entry name" value="6-hydroxymethyl-7,8-dihydropterin pyrophosphokinase, HPPK"/>
    <property type="match status" value="1"/>
</dbReference>
<evidence type="ECO:0000256" key="6">
    <source>
        <dbReference type="ARBA" id="ARBA00022741"/>
    </source>
</evidence>
<dbReference type="InterPro" id="IPR035907">
    <property type="entry name" value="Hppk_sf"/>
</dbReference>
<keyword evidence="8" id="KW-0067">ATP-binding</keyword>
<dbReference type="InterPro" id="IPR000550">
    <property type="entry name" value="Hppk"/>
</dbReference>
<dbReference type="GO" id="GO:0046656">
    <property type="term" value="P:folic acid biosynthetic process"/>
    <property type="evidence" value="ECO:0007669"/>
    <property type="project" value="UniProtKB-KW"/>
</dbReference>
<evidence type="ECO:0000256" key="3">
    <source>
        <dbReference type="ARBA" id="ARBA00013253"/>
    </source>
</evidence>
<keyword evidence="9" id="KW-0289">Folate biosynthesis</keyword>
<dbReference type="Proteomes" id="UP000596074">
    <property type="component" value="Chromosome"/>
</dbReference>
<organism evidence="14 15">
    <name type="scientific">Venatoribacter cucullus</name>
    <dbReference type="NCBI Taxonomy" id="2661630"/>
    <lineage>
        <taxon>Bacteria</taxon>
        <taxon>Pseudomonadati</taxon>
        <taxon>Pseudomonadota</taxon>
        <taxon>Gammaproteobacteria</taxon>
        <taxon>Oceanospirillales</taxon>
        <taxon>Oceanospirillaceae</taxon>
        <taxon>Venatoribacter</taxon>
    </lineage>
</organism>
<evidence type="ECO:0000256" key="11">
    <source>
        <dbReference type="ARBA" id="ARBA00029766"/>
    </source>
</evidence>
<sequence>MTQVYLGLGSNIEPEHHLALGLARLSQDYPLLAVSPWYRSPAMGFDGPDFINLAVLIECPDDVGTLAADLKQLETEFGRTPDAVKYSSRALDIDILLFGDAVGEFAGLQLPRTDIRQCAFVLRPLLDIHPQGTDPQTGARLADYWPLLASQPLYPVGR</sequence>
<dbReference type="GO" id="GO:0016301">
    <property type="term" value="F:kinase activity"/>
    <property type="evidence" value="ECO:0007669"/>
    <property type="project" value="UniProtKB-KW"/>
</dbReference>
<evidence type="ECO:0000256" key="8">
    <source>
        <dbReference type="ARBA" id="ARBA00022840"/>
    </source>
</evidence>
<evidence type="ECO:0000256" key="5">
    <source>
        <dbReference type="ARBA" id="ARBA00022679"/>
    </source>
</evidence>
<dbReference type="PANTHER" id="PTHR43071">
    <property type="entry name" value="2-AMINO-4-HYDROXY-6-HYDROXYMETHYLDIHYDROPTERIDINE PYROPHOSPHOKINASE"/>
    <property type="match status" value="1"/>
</dbReference>
<proteinExistence type="inferred from homology"/>
<dbReference type="NCBIfam" id="TIGR01498">
    <property type="entry name" value="folK"/>
    <property type="match status" value="1"/>
</dbReference>
<evidence type="ECO:0000256" key="9">
    <source>
        <dbReference type="ARBA" id="ARBA00022909"/>
    </source>
</evidence>
<dbReference type="Gene3D" id="3.30.70.560">
    <property type="entry name" value="7,8-Dihydro-6-hydroxymethylpterin-pyrophosphokinase HPPK"/>
    <property type="match status" value="1"/>
</dbReference>
<keyword evidence="6" id="KW-0547">Nucleotide-binding</keyword>
<comment type="function">
    <text evidence="10">Catalyzes the transfer of pyrophosphate from adenosine triphosphate (ATP) to 6-hydroxymethyl-7,8-dihydropterin, an enzymatic step in folate biosynthesis pathway.</text>
</comment>
<evidence type="ECO:0000256" key="12">
    <source>
        <dbReference type="ARBA" id="ARBA00033413"/>
    </source>
</evidence>
<evidence type="ECO:0000256" key="7">
    <source>
        <dbReference type="ARBA" id="ARBA00022777"/>
    </source>
</evidence>
<comment type="pathway">
    <text evidence="1">Cofactor biosynthesis; tetrahydrofolate biosynthesis; 2-amino-4-hydroxy-6-hydroxymethyl-7,8-dihydropteridine diphosphate from 7,8-dihydroneopterin triphosphate: step 4/4.</text>
</comment>
<feature type="domain" description="7,8-dihydro-6-hydroxymethylpterin-pyrophosphokinase" evidence="13">
    <location>
        <begin position="5"/>
        <end position="130"/>
    </location>
</feature>
<gene>
    <name evidence="14" type="primary">folK</name>
    <name evidence="14" type="ORF">GJQ55_10815</name>
</gene>
<evidence type="ECO:0000256" key="2">
    <source>
        <dbReference type="ARBA" id="ARBA00005810"/>
    </source>
</evidence>
<evidence type="ECO:0000256" key="1">
    <source>
        <dbReference type="ARBA" id="ARBA00005051"/>
    </source>
</evidence>
<dbReference type="PANTHER" id="PTHR43071:SF1">
    <property type="entry name" value="2-AMINO-4-HYDROXY-6-HYDROXYMETHYLDIHYDROPTERIDINE PYROPHOSPHOKINASE"/>
    <property type="match status" value="1"/>
</dbReference>
<keyword evidence="7" id="KW-0418">Kinase</keyword>
<dbReference type="CDD" id="cd00483">
    <property type="entry name" value="HPPK"/>
    <property type="match status" value="1"/>
</dbReference>
<dbReference type="RefSeq" id="WP_228344994.1">
    <property type="nucleotide sequence ID" value="NZ_CP046056.1"/>
</dbReference>
<dbReference type="EC" id="2.7.6.3" evidence="3"/>
<dbReference type="GO" id="GO:0005524">
    <property type="term" value="F:ATP binding"/>
    <property type="evidence" value="ECO:0007669"/>
    <property type="project" value="UniProtKB-KW"/>
</dbReference>
<keyword evidence="5 14" id="KW-0808">Transferase</keyword>
<name>A0A9X7UWI2_9GAMM</name>
<evidence type="ECO:0000256" key="4">
    <source>
        <dbReference type="ARBA" id="ARBA00016218"/>
    </source>
</evidence>
<evidence type="ECO:0000259" key="13">
    <source>
        <dbReference type="Pfam" id="PF01288"/>
    </source>
</evidence>
<comment type="similarity">
    <text evidence="2">Belongs to the HPPK family.</text>
</comment>
<dbReference type="GO" id="GO:0003848">
    <property type="term" value="F:2-amino-4-hydroxy-6-hydroxymethyldihydropteridine diphosphokinase activity"/>
    <property type="evidence" value="ECO:0007669"/>
    <property type="project" value="UniProtKB-EC"/>
</dbReference>
<reference evidence="14 15" key="1">
    <citation type="submission" date="2019-11" db="EMBL/GenBank/DDBJ databases">
        <title>Venatorbacter sp. nov. a predator of Campylobacter and other Gram-negative bacteria.</title>
        <authorList>
            <person name="Saeedi A."/>
            <person name="Cummings N.J."/>
            <person name="Connerton I.F."/>
            <person name="Connerton P.L."/>
        </authorList>
    </citation>
    <scope>NUCLEOTIDE SEQUENCE [LARGE SCALE GENOMIC DNA]</scope>
    <source>
        <strain evidence="14">XL5</strain>
    </source>
</reference>
<dbReference type="AlphaFoldDB" id="A0A9X7UWI2"/>
<keyword evidence="15" id="KW-1185">Reference proteome</keyword>